<evidence type="ECO:0000259" key="9">
    <source>
        <dbReference type="Pfam" id="PF12804"/>
    </source>
</evidence>
<comment type="subunit">
    <text evidence="8">Monomer.</text>
</comment>
<comment type="function">
    <text evidence="8">Transfers a GMP moiety from GTP to Mo-molybdopterin (Mo-MPT) cofactor (Moco or molybdenum cofactor) to form Mo-molybdopterin guanine dinucleotide (Mo-MGD) cofactor.</text>
</comment>
<keyword evidence="5 8" id="KW-0460">Magnesium</keyword>
<keyword evidence="2 8" id="KW-0808">Transferase</keyword>
<evidence type="ECO:0000256" key="1">
    <source>
        <dbReference type="ARBA" id="ARBA00022490"/>
    </source>
</evidence>
<feature type="binding site" evidence="8">
    <location>
        <position position="24"/>
    </location>
    <ligand>
        <name>GTP</name>
        <dbReference type="ChEBI" id="CHEBI:37565"/>
    </ligand>
</feature>
<dbReference type="RefSeq" id="WP_131256690.1">
    <property type="nucleotide sequence ID" value="NZ_JBHSUS010000001.1"/>
</dbReference>
<evidence type="ECO:0000256" key="2">
    <source>
        <dbReference type="ARBA" id="ARBA00022679"/>
    </source>
</evidence>
<proteinExistence type="inferred from homology"/>
<comment type="cofactor">
    <cofactor evidence="8">
        <name>Mg(2+)</name>
        <dbReference type="ChEBI" id="CHEBI:18420"/>
    </cofactor>
</comment>
<dbReference type="PANTHER" id="PTHR19136">
    <property type="entry name" value="MOLYBDENUM COFACTOR GUANYLYLTRANSFERASE"/>
    <property type="match status" value="1"/>
</dbReference>
<keyword evidence="7 8" id="KW-0501">Molybdenum cofactor biosynthesis</keyword>
<keyword evidence="4 8" id="KW-0547">Nucleotide-binding</keyword>
<dbReference type="Gene3D" id="3.90.550.10">
    <property type="entry name" value="Spore Coat Polysaccharide Biosynthesis Protein SpsA, Chain A"/>
    <property type="match status" value="1"/>
</dbReference>
<dbReference type="SUPFAM" id="SSF53448">
    <property type="entry name" value="Nucleotide-diphospho-sugar transferases"/>
    <property type="match status" value="1"/>
</dbReference>
<comment type="similarity">
    <text evidence="8">Belongs to the MobA family.</text>
</comment>
<keyword evidence="10" id="KW-0548">Nucleotidyltransferase</keyword>
<keyword evidence="6 8" id="KW-0342">GTP-binding</keyword>
<evidence type="ECO:0000256" key="7">
    <source>
        <dbReference type="ARBA" id="ARBA00023150"/>
    </source>
</evidence>
<comment type="caution">
    <text evidence="10">The sequence shown here is derived from an EMBL/GenBank/DDBJ whole genome shotgun (WGS) entry which is preliminary data.</text>
</comment>
<feature type="binding site" evidence="8">
    <location>
        <begin position="12"/>
        <end position="14"/>
    </location>
    <ligand>
        <name>GTP</name>
        <dbReference type="ChEBI" id="CHEBI:37565"/>
    </ligand>
</feature>
<keyword evidence="11" id="KW-1185">Reference proteome</keyword>
<evidence type="ECO:0000256" key="6">
    <source>
        <dbReference type="ARBA" id="ARBA00023134"/>
    </source>
</evidence>
<dbReference type="EMBL" id="JBHSUS010000001">
    <property type="protein sequence ID" value="MFC6439800.1"/>
    <property type="molecule type" value="Genomic_DNA"/>
</dbReference>
<dbReference type="GO" id="GO:0016779">
    <property type="term" value="F:nucleotidyltransferase activity"/>
    <property type="evidence" value="ECO:0007669"/>
    <property type="project" value="UniProtKB-KW"/>
</dbReference>
<dbReference type="HAMAP" id="MF_00316">
    <property type="entry name" value="MobA"/>
    <property type="match status" value="1"/>
</dbReference>
<dbReference type="InterPro" id="IPR029044">
    <property type="entry name" value="Nucleotide-diphossugar_trans"/>
</dbReference>
<evidence type="ECO:0000313" key="10">
    <source>
        <dbReference type="EMBL" id="MFC6439800.1"/>
    </source>
</evidence>
<evidence type="ECO:0000256" key="3">
    <source>
        <dbReference type="ARBA" id="ARBA00022723"/>
    </source>
</evidence>
<protein>
    <recommendedName>
        <fullName evidence="8">Molybdenum cofactor guanylyltransferase</fullName>
        <shortName evidence="8">MoCo guanylyltransferase</shortName>
        <ecNumber evidence="8">2.7.7.77</ecNumber>
    </recommendedName>
    <alternativeName>
        <fullName evidence="8">GTP:molybdopterin guanylyltransferase</fullName>
    </alternativeName>
    <alternativeName>
        <fullName evidence="8">Mo-MPT guanylyltransferase</fullName>
    </alternativeName>
    <alternativeName>
        <fullName evidence="8">Molybdopterin guanylyltransferase</fullName>
    </alternativeName>
    <alternativeName>
        <fullName evidence="8">Molybdopterin-guanine dinucleotide synthase</fullName>
        <shortName evidence="8">MGD synthase</shortName>
    </alternativeName>
</protein>
<evidence type="ECO:0000313" key="11">
    <source>
        <dbReference type="Proteomes" id="UP001596364"/>
    </source>
</evidence>
<comment type="subcellular location">
    <subcellularLocation>
        <location evidence="8">Cytoplasm</location>
    </subcellularLocation>
</comment>
<comment type="domain">
    <text evidence="8">The N-terminal domain determines nucleotide recognition and specific binding, while the C-terminal domain determines the specific binding to the target protein.</text>
</comment>
<dbReference type="Pfam" id="PF12804">
    <property type="entry name" value="NTP_transf_3"/>
    <property type="match status" value="1"/>
</dbReference>
<reference evidence="11" key="1">
    <citation type="journal article" date="2019" name="Int. J. Syst. Evol. Microbiol.">
        <title>The Global Catalogue of Microorganisms (GCM) 10K type strain sequencing project: providing services to taxonomists for standard genome sequencing and annotation.</title>
        <authorList>
            <consortium name="The Broad Institute Genomics Platform"/>
            <consortium name="The Broad Institute Genome Sequencing Center for Infectious Disease"/>
            <person name="Wu L."/>
            <person name="Ma J."/>
        </authorList>
    </citation>
    <scope>NUCLEOTIDE SEQUENCE [LARGE SCALE GENOMIC DNA]</scope>
    <source>
        <strain evidence="11">CGMCC 1.16031</strain>
    </source>
</reference>
<dbReference type="EC" id="2.7.7.77" evidence="8"/>
<evidence type="ECO:0000256" key="4">
    <source>
        <dbReference type="ARBA" id="ARBA00022741"/>
    </source>
</evidence>
<sequence>MQTHTAFTALILAGGLSSRMGQDKALLNIQGQTLLSHMQQLAFAAGAKQVLVSRNQAGFIHDLAQPMLHQQGPLAGILASLSHCTSDRLLVLAVDTPLLTADSLQLLLNAAANQATYFTDSPLPCVLPVSASLANQIEQQLHAGKRSVKQLLDQLGALSVASSASELLNTNTPEQWQQCLNVLAHRRDYAQA</sequence>
<evidence type="ECO:0000256" key="5">
    <source>
        <dbReference type="ARBA" id="ARBA00022842"/>
    </source>
</evidence>
<dbReference type="Proteomes" id="UP001596364">
    <property type="component" value="Unassembled WGS sequence"/>
</dbReference>
<dbReference type="InterPro" id="IPR025877">
    <property type="entry name" value="MobA-like_NTP_Trfase"/>
</dbReference>
<name>A0ABW1XIK6_9ALTE</name>
<feature type="binding site" evidence="8">
    <location>
        <position position="95"/>
    </location>
    <ligand>
        <name>Mg(2+)</name>
        <dbReference type="ChEBI" id="CHEBI:18420"/>
    </ligand>
</feature>
<keyword evidence="3 8" id="KW-0479">Metal-binding</keyword>
<comment type="caution">
    <text evidence="8">Lacks conserved residue(s) required for the propagation of feature annotation.</text>
</comment>
<keyword evidence="1 8" id="KW-0963">Cytoplasm</keyword>
<gene>
    <name evidence="8" type="primary">mobA</name>
    <name evidence="10" type="ORF">ACFP85_06520</name>
</gene>
<feature type="domain" description="MobA-like NTP transferase" evidence="9">
    <location>
        <begin position="9"/>
        <end position="155"/>
    </location>
</feature>
<dbReference type="CDD" id="cd02503">
    <property type="entry name" value="MobA"/>
    <property type="match status" value="1"/>
</dbReference>
<accession>A0ABW1XIK6</accession>
<evidence type="ECO:0000256" key="8">
    <source>
        <dbReference type="HAMAP-Rule" id="MF_00316"/>
    </source>
</evidence>
<feature type="binding site" evidence="8">
    <location>
        <position position="95"/>
    </location>
    <ligand>
        <name>GTP</name>
        <dbReference type="ChEBI" id="CHEBI:37565"/>
    </ligand>
</feature>
<dbReference type="PANTHER" id="PTHR19136:SF81">
    <property type="entry name" value="MOLYBDENUM COFACTOR GUANYLYLTRANSFERASE"/>
    <property type="match status" value="1"/>
</dbReference>
<comment type="catalytic activity">
    <reaction evidence="8">
        <text>Mo-molybdopterin + GTP + H(+) = Mo-molybdopterin guanine dinucleotide + diphosphate</text>
        <dbReference type="Rhea" id="RHEA:34243"/>
        <dbReference type="ChEBI" id="CHEBI:15378"/>
        <dbReference type="ChEBI" id="CHEBI:33019"/>
        <dbReference type="ChEBI" id="CHEBI:37565"/>
        <dbReference type="ChEBI" id="CHEBI:71302"/>
        <dbReference type="ChEBI" id="CHEBI:71310"/>
        <dbReference type="EC" id="2.7.7.77"/>
    </reaction>
</comment>
<organism evidence="10 11">
    <name type="scientific">Pseudobowmanella zhangzhouensis</name>
    <dbReference type="NCBI Taxonomy" id="1537679"/>
    <lineage>
        <taxon>Bacteria</taxon>
        <taxon>Pseudomonadati</taxon>
        <taxon>Pseudomonadota</taxon>
        <taxon>Gammaproteobacteria</taxon>
        <taxon>Alteromonadales</taxon>
        <taxon>Alteromonadaceae</taxon>
    </lineage>
</organism>
<dbReference type="InterPro" id="IPR013482">
    <property type="entry name" value="Molybde_CF_guanTrfase"/>
</dbReference>